<dbReference type="AlphaFoldDB" id="B0WQP4"/>
<feature type="region of interest" description="Disordered" evidence="1">
    <location>
        <begin position="951"/>
        <end position="988"/>
    </location>
</feature>
<proteinExistence type="predicted"/>
<dbReference type="Pfam" id="PF00004">
    <property type="entry name" value="AAA"/>
    <property type="match status" value="1"/>
</dbReference>
<dbReference type="GO" id="GO:0005524">
    <property type="term" value="F:ATP binding"/>
    <property type="evidence" value="ECO:0007669"/>
    <property type="project" value="InterPro"/>
</dbReference>
<dbReference type="GO" id="GO:0016887">
    <property type="term" value="F:ATP hydrolysis activity"/>
    <property type="evidence" value="ECO:0007669"/>
    <property type="project" value="InterPro"/>
</dbReference>
<dbReference type="VEuPathDB" id="VectorBase:CPIJ009543"/>
<dbReference type="VEuPathDB" id="VectorBase:CQUJHB013095"/>
<feature type="domain" description="ATPase AAA-type core" evidence="2">
    <location>
        <begin position="104"/>
        <end position="177"/>
    </location>
</feature>
<evidence type="ECO:0000259" key="2">
    <source>
        <dbReference type="Pfam" id="PF00004"/>
    </source>
</evidence>
<dbReference type="EMBL" id="DS232043">
    <property type="protein sequence ID" value="EDS32963.1"/>
    <property type="molecule type" value="Genomic_DNA"/>
</dbReference>
<dbReference type="eggNOG" id="KOG0733">
    <property type="taxonomic scope" value="Eukaryota"/>
</dbReference>
<sequence length="1054" mass="115717">MPTLHRWPTTSVHRPGPFACSSSSGWPGSNSSQSARNACNLLKQRSGALQAAHIVIRAVAIYDEVARDGALELSKFDKSLTAVHERLVGNAYALLYLLGLGQELSSVLFVDEINAISANRVNAQDMERRVVVQLVSSLNGLPRIESGDEVLVIGATNRHALDPALRRVGRFDQEILLGILDREAVCHRGLGHRGVRRIDLISSCPPLGLTLWENLSLPHPAHFETVITNTCRSTICYVDQSQLDNASIPFSDPRRKGSRHVRYEGQDQLYFNRARVQTVEQGHPNHAAIFAGPNSGQHLPERAIIRSVGQHLVANHVVHTRTSTSPAINILLEQTRSHCLATFHLVPHASYNHVAVDDHLFTCEGRREAFGRSRPRVSPAGPTGLVANIWAVIDITRSPPKASSDDKTPNSRRRTQLWGSPAFLPAAARASSGHVNINSTSGSEKNDKRKISVAIGATLAQKRECFKKGSVLALGISSCRTWPRKVGISALHWFSSTSVQLAAHHRGVRRIDLISSCPPLGLTLWENLSLPHPAHFETVITNTCRSTICYVDQSQLDNASIPFSDPRRKGSRHVRYEGQDQLYFNRARVQTVEQGHPNHAAIFAGPNSGQHLPERAIIRSVGQHLVANHVVHTRTSTSPAINILLEQTRSHCLATFHLVPHASYNHVAVDDHLFTCEGRREAFGRSRPRVSPAGPTGLVANIWAVIDITRSPPKASSDDKTPNSRRRTQLWGSPAFLPAAARASSGHVNINSTSGSEKNDKRKISVAIGATLAQKRECFKKGSVLALGISSCRTWPRKVGISALHWFSSTSVQLAAHRTTPVLLQLLRLSDLMWFITQHIGAAAVAIAIAVPPPRSANRPRFDRDYPAQKPAAARSTSQRPEALDEIAIRIPCLDTPDYCLSDESNTGEDNSVRMVQANLKTVNRDGVTTTNAGGNLKSCKFYPIHFLRQQNTQQQQKNDDRGESSSGVSSDTCNEMPADRPEANGDSVLFCSSHNNSVFKGRHLITRHDNDQQLPYQEDAARRRSSVPDELDMDAPLVTSPGCRDLVNIEPAF</sequence>
<dbReference type="OrthoDB" id="5421at2759"/>
<dbReference type="InterPro" id="IPR027417">
    <property type="entry name" value="P-loop_NTPase"/>
</dbReference>
<accession>B0WQP4</accession>
<dbReference type="Gene3D" id="3.40.50.300">
    <property type="entry name" value="P-loop containing nucleotide triphosphate hydrolases"/>
    <property type="match status" value="1"/>
</dbReference>
<gene>
    <name evidence="4" type="primary">6041818</name>
    <name evidence="3" type="ORF">CpipJ_CPIJ009543</name>
</gene>
<feature type="compositionally biased region" description="Polar residues" evidence="1">
    <location>
        <begin position="965"/>
        <end position="974"/>
    </location>
</feature>
<dbReference type="HOGENOM" id="CLU_290404_0_0_1"/>
<name>B0WQP4_CULQU</name>
<evidence type="ECO:0000313" key="4">
    <source>
        <dbReference type="EnsemblMetazoa" id="CPIJ009543-PA"/>
    </source>
</evidence>
<dbReference type="PANTHER" id="PTHR48470:SF1">
    <property type="entry name" value="CELL DIVISION CONTROL PROTEIN 48 C ISOFORM 1"/>
    <property type="match status" value="1"/>
</dbReference>
<dbReference type="STRING" id="7176.B0WQP4"/>
<dbReference type="SUPFAM" id="SSF52540">
    <property type="entry name" value="P-loop containing nucleoside triphosphate hydrolases"/>
    <property type="match status" value="1"/>
</dbReference>
<organism>
    <name type="scientific">Culex quinquefasciatus</name>
    <name type="common">Southern house mosquito</name>
    <name type="synonym">Culex pungens</name>
    <dbReference type="NCBI Taxonomy" id="7176"/>
    <lineage>
        <taxon>Eukaryota</taxon>
        <taxon>Metazoa</taxon>
        <taxon>Ecdysozoa</taxon>
        <taxon>Arthropoda</taxon>
        <taxon>Hexapoda</taxon>
        <taxon>Insecta</taxon>
        <taxon>Pterygota</taxon>
        <taxon>Neoptera</taxon>
        <taxon>Endopterygota</taxon>
        <taxon>Diptera</taxon>
        <taxon>Nematocera</taxon>
        <taxon>Culicoidea</taxon>
        <taxon>Culicidae</taxon>
        <taxon>Culicinae</taxon>
        <taxon>Culicini</taxon>
        <taxon>Culex</taxon>
        <taxon>Culex</taxon>
    </lineage>
</organism>
<evidence type="ECO:0000313" key="3">
    <source>
        <dbReference type="EMBL" id="EDS32963.1"/>
    </source>
</evidence>
<reference evidence="4" key="2">
    <citation type="submission" date="2020-05" db="UniProtKB">
        <authorList>
            <consortium name="EnsemblMetazoa"/>
        </authorList>
    </citation>
    <scope>IDENTIFICATION</scope>
    <source>
        <strain evidence="4">JHB</strain>
    </source>
</reference>
<dbReference type="Proteomes" id="UP000002320">
    <property type="component" value="Unassembled WGS sequence"/>
</dbReference>
<evidence type="ECO:0000256" key="1">
    <source>
        <dbReference type="SAM" id="MobiDB-lite"/>
    </source>
</evidence>
<feature type="region of interest" description="Disordered" evidence="1">
    <location>
        <begin position="858"/>
        <end position="881"/>
    </location>
</feature>
<reference evidence="3" key="1">
    <citation type="submission" date="2007-03" db="EMBL/GenBank/DDBJ databases">
        <title>Annotation of Culex pipiens quinquefasciatus.</title>
        <authorList>
            <consortium name="The Broad Institute Genome Sequencing Platform"/>
            <person name="Atkinson P.W."/>
            <person name="Hemingway J."/>
            <person name="Christensen B.M."/>
            <person name="Higgs S."/>
            <person name="Kodira C."/>
            <person name="Hannick L."/>
            <person name="Megy K."/>
            <person name="O'Leary S."/>
            <person name="Pearson M."/>
            <person name="Haas B.J."/>
            <person name="Mauceli E."/>
            <person name="Wortman J.R."/>
            <person name="Lee N.H."/>
            <person name="Guigo R."/>
            <person name="Stanke M."/>
            <person name="Alvarado L."/>
            <person name="Amedeo P."/>
            <person name="Antoine C.H."/>
            <person name="Arensburger P."/>
            <person name="Bidwell S.L."/>
            <person name="Crawford M."/>
            <person name="Camaro F."/>
            <person name="Devon K."/>
            <person name="Engels R."/>
            <person name="Hammond M."/>
            <person name="Howarth C."/>
            <person name="Koehrsen M."/>
            <person name="Lawson D."/>
            <person name="Montgomery P."/>
            <person name="Nene V."/>
            <person name="Nusbaum C."/>
            <person name="Puiu D."/>
            <person name="Romero-Severson J."/>
            <person name="Severson D.W."/>
            <person name="Shumway M."/>
            <person name="Sisk P."/>
            <person name="Stolte C."/>
            <person name="Zeng Q."/>
            <person name="Eisenstadt E."/>
            <person name="Fraser-Liggett C."/>
            <person name="Strausberg R."/>
            <person name="Galagan J."/>
            <person name="Birren B."/>
            <person name="Collins F.H."/>
        </authorList>
    </citation>
    <scope>NUCLEOTIDE SEQUENCE [LARGE SCALE GENOMIC DNA]</scope>
    <source>
        <strain evidence="3">JHB</strain>
    </source>
</reference>
<dbReference type="InterPro" id="IPR055278">
    <property type="entry name" value="CDC48c"/>
</dbReference>
<dbReference type="EnsemblMetazoa" id="CPIJ009543-RA">
    <property type="protein sequence ID" value="CPIJ009543-PA"/>
    <property type="gene ID" value="CPIJ009543"/>
</dbReference>
<dbReference type="InParanoid" id="B0WQP4"/>
<protein>
    <submittedName>
        <fullName evidence="3 4">Peroxisome assembly factor-2</fullName>
    </submittedName>
</protein>
<evidence type="ECO:0000313" key="5">
    <source>
        <dbReference type="Proteomes" id="UP000002320"/>
    </source>
</evidence>
<dbReference type="PANTHER" id="PTHR48470">
    <property type="entry name" value="CELL DIVISION CONTROL PROTEIN 48 C ISOFORM 1"/>
    <property type="match status" value="1"/>
</dbReference>
<dbReference type="InterPro" id="IPR003959">
    <property type="entry name" value="ATPase_AAA_core"/>
</dbReference>
<keyword evidence="5" id="KW-1185">Reference proteome</keyword>
<feature type="region of interest" description="Disordered" evidence="1">
    <location>
        <begin position="1009"/>
        <end position="1028"/>
    </location>
</feature>
<dbReference type="KEGG" id="cqu:CpipJ_CPIJ009543"/>